<evidence type="ECO:0000313" key="2">
    <source>
        <dbReference type="EMBL" id="CAK9881473.1"/>
    </source>
</evidence>
<reference evidence="2" key="1">
    <citation type="submission" date="2024-03" db="EMBL/GenBank/DDBJ databases">
        <authorList>
            <consortium name="ELIXIR-Norway"/>
            <consortium name="Elixir Norway"/>
        </authorList>
    </citation>
    <scope>NUCLEOTIDE SEQUENCE</scope>
</reference>
<protein>
    <recommendedName>
        <fullName evidence="4">Protein N-terminal asparagine amidohydrolase</fullName>
    </recommendedName>
</protein>
<dbReference type="Pfam" id="PF14736">
    <property type="entry name" value="N_Asn_amidohyd"/>
    <property type="match status" value="1"/>
</dbReference>
<proteinExistence type="predicted"/>
<dbReference type="EMBL" id="OZ023709">
    <property type="protein sequence ID" value="CAK9881473.1"/>
    <property type="molecule type" value="Genomic_DNA"/>
</dbReference>
<organism evidence="2 3">
    <name type="scientific">Sphagnum jensenii</name>
    <dbReference type="NCBI Taxonomy" id="128206"/>
    <lineage>
        <taxon>Eukaryota</taxon>
        <taxon>Viridiplantae</taxon>
        <taxon>Streptophyta</taxon>
        <taxon>Embryophyta</taxon>
        <taxon>Bryophyta</taxon>
        <taxon>Sphagnophytina</taxon>
        <taxon>Sphagnopsida</taxon>
        <taxon>Sphagnales</taxon>
        <taxon>Sphagnaceae</taxon>
        <taxon>Sphagnum</taxon>
    </lineage>
</organism>
<dbReference type="InterPro" id="IPR026750">
    <property type="entry name" value="NTAN1"/>
</dbReference>
<feature type="region of interest" description="Disordered" evidence="1">
    <location>
        <begin position="150"/>
        <end position="170"/>
    </location>
</feature>
<keyword evidence="3" id="KW-1185">Reference proteome</keyword>
<feature type="compositionally biased region" description="Basic residues" evidence="1">
    <location>
        <begin position="150"/>
        <end position="160"/>
    </location>
</feature>
<dbReference type="PANTHER" id="PTHR12498:SF0">
    <property type="entry name" value="PROTEIN N-TERMINAL ASPARAGINE AMIDOHYDROLASE"/>
    <property type="match status" value="1"/>
</dbReference>
<evidence type="ECO:0000313" key="3">
    <source>
        <dbReference type="Proteomes" id="UP001497522"/>
    </source>
</evidence>
<gene>
    <name evidence="2" type="ORF">CSSPJE1EN2_LOCUS22829</name>
</gene>
<dbReference type="PANTHER" id="PTHR12498">
    <property type="entry name" value="N-TERMINAL ASPARAGINE AMIDOHYDROLASE"/>
    <property type="match status" value="1"/>
</dbReference>
<evidence type="ECO:0000256" key="1">
    <source>
        <dbReference type="SAM" id="MobiDB-lite"/>
    </source>
</evidence>
<evidence type="ECO:0008006" key="4">
    <source>
        <dbReference type="Google" id="ProtNLM"/>
    </source>
</evidence>
<dbReference type="Proteomes" id="UP001497522">
    <property type="component" value="Chromosome 8"/>
</dbReference>
<accession>A0ABP1BYC2</accession>
<name>A0ABP1BYC2_9BRYO</name>
<sequence>MILVGGKQIAEGQDILHELLEHPVLVSSAAAFVALPGQHIQPPPDENGVSTDGHRREHRKFVYVGQRECATVDPDVVEFIGTDDATTCIGVVIRNPQSGLTCVGHLDFVNGVKLGINQMTGSVSPTSSCLLEAHLVGGFDDLVDRKKKFSMASSGKRRHSSKDPKKPEGYSRPLARRILEELQSSCCNFNLQTLCILQHNTAVGSNGFAHPIAYGFVVESKIGRLAPATFHIDARCPDGVVRSLCLLTISSNPNYGAELMTPYKTSEDSFAIGPTRWCVRGLQPCPIYEDEDSLFLEKNSTSPYAEGPDFLTSSRRMYAYLLEHPNWEQTFPGDSPRVFTRSNLGGWDRQLIQSQLEQCMPQQK</sequence>